<dbReference type="RefSeq" id="WP_305930837.1">
    <property type="nucleotide sequence ID" value="NZ_JAVAIL010000006.1"/>
</dbReference>
<dbReference type="InterPro" id="IPR028090">
    <property type="entry name" value="JAB_dom_prok"/>
</dbReference>
<evidence type="ECO:0000256" key="4">
    <source>
        <dbReference type="ARBA" id="ARBA00022833"/>
    </source>
</evidence>
<dbReference type="InterPro" id="IPR045886">
    <property type="entry name" value="ThiF/MoeB/HesA"/>
</dbReference>
<accession>A0ABT9HBZ9</accession>
<dbReference type="PANTHER" id="PTHR43267:SF1">
    <property type="entry name" value="TRNA THREONYLCARBAMOYLADENOSINE DEHYDRATASE"/>
    <property type="match status" value="1"/>
</dbReference>
<dbReference type="Gene3D" id="3.40.50.720">
    <property type="entry name" value="NAD(P)-binding Rossmann-like Domain"/>
    <property type="match status" value="1"/>
</dbReference>
<keyword evidence="3" id="KW-0378">Hydrolase</keyword>
<keyword evidence="5" id="KW-0482">Metalloprotease</keyword>
<evidence type="ECO:0000313" key="9">
    <source>
        <dbReference type="Proteomes" id="UP001235664"/>
    </source>
</evidence>
<gene>
    <name evidence="8" type="ORF">Q9K01_14530</name>
</gene>
<name>A0ABT9HBZ9_9SPHN</name>
<keyword evidence="4" id="KW-0862">Zinc</keyword>
<sequence>MTLGPTLSITTSDHADLQRHLFPGDGLEAAAILICGRAGAKHERLCVHRVIDVPYNDCPTRTPVQLVWPGEYLETAIDAADKIGGSIILIHSHPGGLFDFSHIDDASDASAIPALRHGSADEAIKHGSAIMVPGGAIKARLYNAQGSFEPVKRIYSIGNDIKAINEPVTTNPLPFSSQMTGALGQLTACVVGASGTGSIVIENLCRRGIGKIILIDFDVMKHKNLNRILNSTIADAETERYKTAMLKEAIATYRTDIEIISIEAPIESEEAIIAASGGDVIFSCVDTMEARHYCELMSRAFVAPLIDVGVTIPTRQSASQDVRIADVCGRIDYVHPDGPSLTDRGVITPEGLYAEYLSRVDPDALAQQQKEGYLKGFAEEAPSVLTLNMIGAALAVEEWMARVFPYRHDANAEHNRLFFSLAGREFEYDLAACQGRSEPDALRGRGLFYPLLGLVHAASNERAAA</sequence>
<keyword evidence="1" id="KW-0645">Protease</keyword>
<evidence type="ECO:0000256" key="1">
    <source>
        <dbReference type="ARBA" id="ARBA00022670"/>
    </source>
</evidence>
<protein>
    <submittedName>
        <fullName evidence="8">ThiF family adenylyltransferase</fullName>
    </submittedName>
</protein>
<dbReference type="PANTHER" id="PTHR43267">
    <property type="entry name" value="TRNA THREONYLCARBAMOYLADENOSINE DEHYDRATASE"/>
    <property type="match status" value="1"/>
</dbReference>
<feature type="domain" description="THIF-type NAD/FAD binding fold" evidence="6">
    <location>
        <begin position="182"/>
        <end position="310"/>
    </location>
</feature>
<organism evidence="8 9">
    <name type="scientific">Qipengyuania benthica</name>
    <dbReference type="NCBI Taxonomy" id="3067651"/>
    <lineage>
        <taxon>Bacteria</taxon>
        <taxon>Pseudomonadati</taxon>
        <taxon>Pseudomonadota</taxon>
        <taxon>Alphaproteobacteria</taxon>
        <taxon>Sphingomonadales</taxon>
        <taxon>Erythrobacteraceae</taxon>
        <taxon>Qipengyuania</taxon>
    </lineage>
</organism>
<evidence type="ECO:0000259" key="6">
    <source>
        <dbReference type="Pfam" id="PF00899"/>
    </source>
</evidence>
<evidence type="ECO:0000256" key="3">
    <source>
        <dbReference type="ARBA" id="ARBA00022801"/>
    </source>
</evidence>
<keyword evidence="8" id="KW-0548">Nucleotidyltransferase</keyword>
<dbReference type="Proteomes" id="UP001235664">
    <property type="component" value="Unassembled WGS sequence"/>
</dbReference>
<dbReference type="SUPFAM" id="SSF69572">
    <property type="entry name" value="Activating enzymes of the ubiquitin-like proteins"/>
    <property type="match status" value="1"/>
</dbReference>
<comment type="caution">
    <text evidence="8">The sequence shown here is derived from an EMBL/GenBank/DDBJ whole genome shotgun (WGS) entry which is preliminary data.</text>
</comment>
<evidence type="ECO:0000256" key="5">
    <source>
        <dbReference type="ARBA" id="ARBA00023049"/>
    </source>
</evidence>
<evidence type="ECO:0000256" key="2">
    <source>
        <dbReference type="ARBA" id="ARBA00022723"/>
    </source>
</evidence>
<proteinExistence type="predicted"/>
<feature type="domain" description="JAB" evidence="7">
    <location>
        <begin position="19"/>
        <end position="112"/>
    </location>
</feature>
<dbReference type="InterPro" id="IPR035985">
    <property type="entry name" value="Ubiquitin-activating_enz"/>
</dbReference>
<dbReference type="InterPro" id="IPR000594">
    <property type="entry name" value="ThiF_NAD_FAD-bd"/>
</dbReference>
<keyword evidence="9" id="KW-1185">Reference proteome</keyword>
<dbReference type="Pfam" id="PF00899">
    <property type="entry name" value="ThiF"/>
    <property type="match status" value="1"/>
</dbReference>
<dbReference type="EMBL" id="JAVAIL010000006">
    <property type="protein sequence ID" value="MDP4540840.1"/>
    <property type="molecule type" value="Genomic_DNA"/>
</dbReference>
<reference evidence="8 9" key="1">
    <citation type="submission" date="2023-08" db="EMBL/GenBank/DDBJ databases">
        <title>genomic of DY56.</title>
        <authorList>
            <person name="Wang Y."/>
        </authorList>
    </citation>
    <scope>NUCLEOTIDE SEQUENCE [LARGE SCALE GENOMIC DNA]</scope>
    <source>
        <strain evidence="8 9">DY56-A-20</strain>
    </source>
</reference>
<evidence type="ECO:0000259" key="7">
    <source>
        <dbReference type="Pfam" id="PF14464"/>
    </source>
</evidence>
<keyword evidence="2" id="KW-0479">Metal-binding</keyword>
<keyword evidence="8" id="KW-0808">Transferase</keyword>
<evidence type="ECO:0000313" key="8">
    <source>
        <dbReference type="EMBL" id="MDP4540840.1"/>
    </source>
</evidence>
<dbReference type="GO" id="GO:0016779">
    <property type="term" value="F:nucleotidyltransferase activity"/>
    <property type="evidence" value="ECO:0007669"/>
    <property type="project" value="UniProtKB-KW"/>
</dbReference>
<dbReference type="Pfam" id="PF14464">
    <property type="entry name" value="Prok-JAB"/>
    <property type="match status" value="1"/>
</dbReference>